<feature type="compositionally biased region" description="Basic residues" evidence="8">
    <location>
        <begin position="423"/>
        <end position="433"/>
    </location>
</feature>
<evidence type="ECO:0000256" key="8">
    <source>
        <dbReference type="SAM" id="MobiDB-lite"/>
    </source>
</evidence>
<evidence type="ECO:0000313" key="10">
    <source>
        <dbReference type="EMBL" id="ODM87503.1"/>
    </source>
</evidence>
<dbReference type="STRING" id="48709.A0A1D2M3F4"/>
<dbReference type="SMART" id="SM00220">
    <property type="entry name" value="S_TKc"/>
    <property type="match status" value="1"/>
</dbReference>
<accession>A0A1D2M3F4</accession>
<evidence type="ECO:0000256" key="5">
    <source>
        <dbReference type="ARBA" id="ARBA00022840"/>
    </source>
</evidence>
<dbReference type="InterPro" id="IPR011009">
    <property type="entry name" value="Kinase-like_dom_sf"/>
</dbReference>
<evidence type="ECO:0000256" key="4">
    <source>
        <dbReference type="ARBA" id="ARBA00022777"/>
    </source>
</evidence>
<organism evidence="10 11">
    <name type="scientific">Orchesella cincta</name>
    <name type="common">Springtail</name>
    <name type="synonym">Podura cincta</name>
    <dbReference type="NCBI Taxonomy" id="48709"/>
    <lineage>
        <taxon>Eukaryota</taxon>
        <taxon>Metazoa</taxon>
        <taxon>Ecdysozoa</taxon>
        <taxon>Arthropoda</taxon>
        <taxon>Hexapoda</taxon>
        <taxon>Collembola</taxon>
        <taxon>Entomobryomorpha</taxon>
        <taxon>Entomobryoidea</taxon>
        <taxon>Orchesellidae</taxon>
        <taxon>Orchesellinae</taxon>
        <taxon>Orchesella</taxon>
    </lineage>
</organism>
<reference evidence="10 11" key="1">
    <citation type="journal article" date="2016" name="Genome Biol. Evol.">
        <title>Gene Family Evolution Reflects Adaptation to Soil Environmental Stressors in the Genome of the Collembolan Orchesella cincta.</title>
        <authorList>
            <person name="Faddeeva-Vakhrusheva A."/>
            <person name="Derks M.F."/>
            <person name="Anvar S.Y."/>
            <person name="Agamennone V."/>
            <person name="Suring W."/>
            <person name="Smit S."/>
            <person name="van Straalen N.M."/>
            <person name="Roelofs D."/>
        </authorList>
    </citation>
    <scope>NUCLEOTIDE SEQUENCE [LARGE SCALE GENOMIC DNA]</scope>
    <source>
        <tissue evidence="10">Mixed pool</tissue>
    </source>
</reference>
<dbReference type="Proteomes" id="UP000094527">
    <property type="component" value="Unassembled WGS sequence"/>
</dbReference>
<dbReference type="GO" id="GO:0005634">
    <property type="term" value="C:nucleus"/>
    <property type="evidence" value="ECO:0007669"/>
    <property type="project" value="TreeGrafter"/>
</dbReference>
<dbReference type="Gene3D" id="3.30.200.20">
    <property type="entry name" value="Phosphorylase Kinase, domain 1"/>
    <property type="match status" value="1"/>
</dbReference>
<name>A0A1D2M3F4_ORCCI</name>
<gene>
    <name evidence="10" type="ORF">Ocin01_19178</name>
</gene>
<evidence type="ECO:0000256" key="6">
    <source>
        <dbReference type="PROSITE-ProRule" id="PRU10141"/>
    </source>
</evidence>
<dbReference type="InterPro" id="IPR050494">
    <property type="entry name" value="Ser_Thr_dual-spec_kinase"/>
</dbReference>
<evidence type="ECO:0000256" key="3">
    <source>
        <dbReference type="ARBA" id="ARBA00022741"/>
    </source>
</evidence>
<evidence type="ECO:0000256" key="7">
    <source>
        <dbReference type="RuleBase" id="RU000304"/>
    </source>
</evidence>
<dbReference type="GO" id="GO:0005856">
    <property type="term" value="C:cytoskeleton"/>
    <property type="evidence" value="ECO:0007669"/>
    <property type="project" value="TreeGrafter"/>
</dbReference>
<dbReference type="OMA" id="HIDPSCV"/>
<dbReference type="PROSITE" id="PS50011">
    <property type="entry name" value="PROTEIN_KINASE_DOM"/>
    <property type="match status" value="1"/>
</dbReference>
<evidence type="ECO:0000256" key="1">
    <source>
        <dbReference type="ARBA" id="ARBA00022527"/>
    </source>
</evidence>
<dbReference type="OrthoDB" id="9332038at2759"/>
<dbReference type="Pfam" id="PF00069">
    <property type="entry name" value="Pkinase"/>
    <property type="match status" value="1"/>
</dbReference>
<dbReference type="PANTHER" id="PTHR24058">
    <property type="entry name" value="DUAL SPECIFICITY PROTEIN KINASE"/>
    <property type="match status" value="1"/>
</dbReference>
<dbReference type="EMBL" id="LJIJ01005147">
    <property type="protein sequence ID" value="ODM87503.1"/>
    <property type="molecule type" value="Genomic_DNA"/>
</dbReference>
<dbReference type="PANTHER" id="PTHR24058:SF112">
    <property type="entry name" value="DUAL SPECIFICITY TYROSINE-PHOSPHORYLATION-REGULATED KINASE 3 HOMOLOG-RELATED"/>
    <property type="match status" value="1"/>
</dbReference>
<dbReference type="SUPFAM" id="SSF56112">
    <property type="entry name" value="Protein kinase-like (PK-like)"/>
    <property type="match status" value="1"/>
</dbReference>
<sequence>MKVEEPAEPSTSETEGSKTGMSLQEAFDKYGFKLSSFETREIFRFILWERRATKINGGIDLRDTSRFDDEYGFYRFVPEDHLAYRYELVKPLGKGTTAQVFSAVDHKENRSVAIKVMKSQPRYHRQAKSEIEMLERLNNLNKDGNIDVVQMYDHFCFRNHACIVFELLSENLWSVIKETKKQGLPLHRVQGFACSLIKVLDALGRNKIMHGDLKLDNILVKQTGKSDIKLIDFGMAEYDQEDETALIQALHYRAPEVILGAKYGRQVDMWSFGVILTELFTGKTVPEGSDESDQLALGMEVFGVPPPEFLELCSRAKNFIKDGEPCFADVRSSANMRAPPGCRELSSVLKNCEDVHFLGFIRGCLTWDPRARLTPSQALVHPFITNKIPRPDDNEKSAFSPAAEDSQPDSAVSRGTYKERRVTNKRKRSELED</sequence>
<protein>
    <submittedName>
        <fullName evidence="10">Dual specificity tyrosine-phosphorylation-regulated kinase 2</fullName>
    </submittedName>
</protein>
<dbReference type="PROSITE" id="PS00108">
    <property type="entry name" value="PROTEIN_KINASE_ST"/>
    <property type="match status" value="1"/>
</dbReference>
<feature type="binding site" evidence="6">
    <location>
        <position position="115"/>
    </location>
    <ligand>
        <name>ATP</name>
        <dbReference type="ChEBI" id="CHEBI:30616"/>
    </ligand>
</feature>
<keyword evidence="1 7" id="KW-0723">Serine/threonine-protein kinase</keyword>
<dbReference type="GO" id="GO:0005737">
    <property type="term" value="C:cytoplasm"/>
    <property type="evidence" value="ECO:0007669"/>
    <property type="project" value="TreeGrafter"/>
</dbReference>
<evidence type="ECO:0000256" key="2">
    <source>
        <dbReference type="ARBA" id="ARBA00022679"/>
    </source>
</evidence>
<feature type="region of interest" description="Disordered" evidence="8">
    <location>
        <begin position="1"/>
        <end position="20"/>
    </location>
</feature>
<proteinExistence type="inferred from homology"/>
<dbReference type="AlphaFoldDB" id="A0A1D2M3F4"/>
<keyword evidence="2" id="KW-0808">Transferase</keyword>
<dbReference type="PROSITE" id="PS00107">
    <property type="entry name" value="PROTEIN_KINASE_ATP"/>
    <property type="match status" value="1"/>
</dbReference>
<comment type="caution">
    <text evidence="10">The sequence shown here is derived from an EMBL/GenBank/DDBJ whole genome shotgun (WGS) entry which is preliminary data.</text>
</comment>
<keyword evidence="3 6" id="KW-0547">Nucleotide-binding</keyword>
<keyword evidence="11" id="KW-1185">Reference proteome</keyword>
<dbReference type="InterPro" id="IPR000719">
    <property type="entry name" value="Prot_kinase_dom"/>
</dbReference>
<dbReference type="InterPro" id="IPR008271">
    <property type="entry name" value="Ser/Thr_kinase_AS"/>
</dbReference>
<dbReference type="GO" id="GO:0005524">
    <property type="term" value="F:ATP binding"/>
    <property type="evidence" value="ECO:0007669"/>
    <property type="project" value="UniProtKB-UniRule"/>
</dbReference>
<dbReference type="GO" id="GO:0004674">
    <property type="term" value="F:protein serine/threonine kinase activity"/>
    <property type="evidence" value="ECO:0007669"/>
    <property type="project" value="UniProtKB-KW"/>
</dbReference>
<feature type="domain" description="Protein kinase" evidence="9">
    <location>
        <begin position="86"/>
        <end position="384"/>
    </location>
</feature>
<keyword evidence="4 10" id="KW-0418">Kinase</keyword>
<comment type="similarity">
    <text evidence="7">Belongs to the protein kinase superfamily.</text>
</comment>
<keyword evidence="5 6" id="KW-0067">ATP-binding</keyword>
<dbReference type="Gene3D" id="1.10.510.10">
    <property type="entry name" value="Transferase(Phosphotransferase) domain 1"/>
    <property type="match status" value="1"/>
</dbReference>
<evidence type="ECO:0000313" key="11">
    <source>
        <dbReference type="Proteomes" id="UP000094527"/>
    </source>
</evidence>
<evidence type="ECO:0000259" key="9">
    <source>
        <dbReference type="PROSITE" id="PS50011"/>
    </source>
</evidence>
<feature type="region of interest" description="Disordered" evidence="8">
    <location>
        <begin position="384"/>
        <end position="433"/>
    </location>
</feature>
<dbReference type="InterPro" id="IPR017441">
    <property type="entry name" value="Protein_kinase_ATP_BS"/>
</dbReference>